<comment type="subcellular location">
    <subcellularLocation>
        <location evidence="1">Cell envelope</location>
    </subcellularLocation>
</comment>
<dbReference type="Pfam" id="PF25967">
    <property type="entry name" value="RND-MFP_C"/>
    <property type="match status" value="1"/>
</dbReference>
<evidence type="ECO:0000256" key="2">
    <source>
        <dbReference type="ARBA" id="ARBA00009477"/>
    </source>
</evidence>
<dbReference type="Gene3D" id="2.40.420.20">
    <property type="match status" value="1"/>
</dbReference>
<keyword evidence="9" id="KW-1185">Reference proteome</keyword>
<evidence type="ECO:0000259" key="7">
    <source>
        <dbReference type="Pfam" id="PF25967"/>
    </source>
</evidence>
<dbReference type="Proteomes" id="UP000237682">
    <property type="component" value="Unassembled WGS sequence"/>
</dbReference>
<dbReference type="AlphaFoldDB" id="A0A2S9QE06"/>
<comment type="caution">
    <text evidence="8">The sequence shown here is derived from an EMBL/GenBank/DDBJ whole genome shotgun (WGS) entry which is preliminary data.</text>
</comment>
<dbReference type="Gene3D" id="2.40.30.170">
    <property type="match status" value="1"/>
</dbReference>
<dbReference type="InterPro" id="IPR058625">
    <property type="entry name" value="MdtA-like_BSH"/>
</dbReference>
<dbReference type="NCBIfam" id="TIGR01730">
    <property type="entry name" value="RND_mfp"/>
    <property type="match status" value="1"/>
</dbReference>
<dbReference type="PANTHER" id="PTHR30469">
    <property type="entry name" value="MULTIDRUG RESISTANCE PROTEIN MDTA"/>
    <property type="match status" value="1"/>
</dbReference>
<dbReference type="Pfam" id="PF25876">
    <property type="entry name" value="HH_MFP_RND"/>
    <property type="match status" value="1"/>
</dbReference>
<dbReference type="InterPro" id="IPR006143">
    <property type="entry name" value="RND_pump_MFP"/>
</dbReference>
<dbReference type="PANTHER" id="PTHR30469:SF18">
    <property type="entry name" value="RESISTANCE-NODULATION-CELL DIVISION (RND) EFFLUX MEMBRANE FUSION PROTEIN-RELATED"/>
    <property type="match status" value="1"/>
</dbReference>
<gene>
    <name evidence="8" type="ORF">C5L14_13330</name>
</gene>
<evidence type="ECO:0000256" key="4">
    <source>
        <dbReference type="SAM" id="Coils"/>
    </source>
</evidence>
<sequence length="420" mass="44649">MIVPDRTSRQGPWPLDTAERVRTMPQAPDLRTSLRNGSVERHWHESARMTMIPNLGNPARPCRFVGLQRAVLLASLIVAISPGAAWSGGAPARVGVVTARVADYRPSVSLTGDVEAQVQSDISFRVSGRIVERLVDIGDHITPDQILARVDGQEQRIALDTANATLASAQAQLQQSQAAYQRQKTLITSNATSQSSLDAAQENLSVAEASVAAATAQVEQAKEQLGYADLRAGVAGTVTARNVEAGQVVQAGQTVVSIAQDGARDAVFDVYEALIDKPPGSPEIAIALVSDPAVKTTGHVREISPIVDARKGTIRVKIGLKETPPGMSLGTAVRGEASLAAQKRFVLPSSALFEWQGKPAVWTVAADTRAVQPRPVTLDRYTTHDVVLSAGLEDGETVVVRGGQLLRPGQIVETVEEQAR</sequence>
<dbReference type="Gene3D" id="2.40.50.100">
    <property type="match status" value="1"/>
</dbReference>
<dbReference type="GO" id="GO:0015562">
    <property type="term" value="F:efflux transmembrane transporter activity"/>
    <property type="evidence" value="ECO:0007669"/>
    <property type="project" value="TreeGrafter"/>
</dbReference>
<organism evidence="8 9">
    <name type="scientific">Labrys okinawensis</name>
    <dbReference type="NCBI Taxonomy" id="346911"/>
    <lineage>
        <taxon>Bacteria</taxon>
        <taxon>Pseudomonadati</taxon>
        <taxon>Pseudomonadota</taxon>
        <taxon>Alphaproteobacteria</taxon>
        <taxon>Hyphomicrobiales</taxon>
        <taxon>Xanthobacteraceae</taxon>
        <taxon>Labrys</taxon>
    </lineage>
</organism>
<dbReference type="Pfam" id="PF25917">
    <property type="entry name" value="BSH_RND"/>
    <property type="match status" value="1"/>
</dbReference>
<evidence type="ECO:0000256" key="3">
    <source>
        <dbReference type="ARBA" id="ARBA00022448"/>
    </source>
</evidence>
<dbReference type="EMBL" id="PUEJ01000004">
    <property type="protein sequence ID" value="PRH87576.1"/>
    <property type="molecule type" value="Genomic_DNA"/>
</dbReference>
<evidence type="ECO:0000256" key="1">
    <source>
        <dbReference type="ARBA" id="ARBA00004196"/>
    </source>
</evidence>
<comment type="similarity">
    <text evidence="2">Belongs to the membrane fusion protein (MFP) (TC 8.A.1) family.</text>
</comment>
<accession>A0A2S9QE06</accession>
<proteinExistence type="inferred from homology"/>
<dbReference type="OrthoDB" id="9813967at2"/>
<keyword evidence="4" id="KW-0175">Coiled coil</keyword>
<feature type="domain" description="Multidrug resistance protein MdtA-like C-terminal permuted SH3" evidence="7">
    <location>
        <begin position="347"/>
        <end position="404"/>
    </location>
</feature>
<dbReference type="InterPro" id="IPR058624">
    <property type="entry name" value="MdtA-like_HH"/>
</dbReference>
<dbReference type="InterPro" id="IPR058627">
    <property type="entry name" value="MdtA-like_C"/>
</dbReference>
<dbReference type="Gene3D" id="1.10.287.470">
    <property type="entry name" value="Helix hairpin bin"/>
    <property type="match status" value="1"/>
</dbReference>
<evidence type="ECO:0000259" key="5">
    <source>
        <dbReference type="Pfam" id="PF25876"/>
    </source>
</evidence>
<protein>
    <submittedName>
        <fullName evidence="8">Efflux RND transporter periplasmic adaptor subunit</fullName>
    </submittedName>
</protein>
<feature type="domain" description="Multidrug resistance protein MdtA-like alpha-helical hairpin" evidence="5">
    <location>
        <begin position="159"/>
        <end position="228"/>
    </location>
</feature>
<name>A0A2S9QE06_9HYPH</name>
<evidence type="ECO:0000313" key="9">
    <source>
        <dbReference type="Proteomes" id="UP000237682"/>
    </source>
</evidence>
<feature type="domain" description="Multidrug resistance protein MdtA-like barrel-sandwich hybrid" evidence="6">
    <location>
        <begin position="121"/>
        <end position="256"/>
    </location>
</feature>
<reference evidence="8 9" key="1">
    <citation type="submission" date="2018-02" db="EMBL/GenBank/DDBJ databases">
        <title>Whole genome sequencing of endophytic bacterium.</title>
        <authorList>
            <person name="Eedara R."/>
            <person name="Podile A.R."/>
        </authorList>
    </citation>
    <scope>NUCLEOTIDE SEQUENCE [LARGE SCALE GENOMIC DNA]</scope>
    <source>
        <strain evidence="8 9">RP1T</strain>
    </source>
</reference>
<evidence type="ECO:0000313" key="8">
    <source>
        <dbReference type="EMBL" id="PRH87576.1"/>
    </source>
</evidence>
<dbReference type="SUPFAM" id="SSF111369">
    <property type="entry name" value="HlyD-like secretion proteins"/>
    <property type="match status" value="1"/>
</dbReference>
<keyword evidence="3" id="KW-0813">Transport</keyword>
<feature type="coiled-coil region" evidence="4">
    <location>
        <begin position="159"/>
        <end position="224"/>
    </location>
</feature>
<evidence type="ECO:0000259" key="6">
    <source>
        <dbReference type="Pfam" id="PF25917"/>
    </source>
</evidence>
<dbReference type="GO" id="GO:1990281">
    <property type="term" value="C:efflux pump complex"/>
    <property type="evidence" value="ECO:0007669"/>
    <property type="project" value="TreeGrafter"/>
</dbReference>